<gene>
    <name evidence="8" type="ORF">NP493_274g01008</name>
</gene>
<protein>
    <recommendedName>
        <fullName evidence="7">G-protein coupled receptors family 1 profile domain-containing protein</fullName>
    </recommendedName>
</protein>
<comment type="caution">
    <text evidence="8">The sequence shown here is derived from an EMBL/GenBank/DDBJ whole genome shotgun (WGS) entry which is preliminary data.</text>
</comment>
<dbReference type="GO" id="GO:0016020">
    <property type="term" value="C:membrane"/>
    <property type="evidence" value="ECO:0007669"/>
    <property type="project" value="UniProtKB-SubCell"/>
</dbReference>
<dbReference type="EMBL" id="JAODUO010000273">
    <property type="protein sequence ID" value="KAK2184270.1"/>
    <property type="molecule type" value="Genomic_DNA"/>
</dbReference>
<proteinExistence type="predicted"/>
<keyword evidence="2 5" id="KW-0812">Transmembrane</keyword>
<reference evidence="8" key="1">
    <citation type="journal article" date="2023" name="Mol. Biol. Evol.">
        <title>Third-Generation Sequencing Reveals the Adaptive Role of the Epigenome in Three Deep-Sea Polychaetes.</title>
        <authorList>
            <person name="Perez M."/>
            <person name="Aroh O."/>
            <person name="Sun Y."/>
            <person name="Lan Y."/>
            <person name="Juniper S.K."/>
            <person name="Young C.R."/>
            <person name="Angers B."/>
            <person name="Qian P.Y."/>
        </authorList>
    </citation>
    <scope>NUCLEOTIDE SEQUENCE</scope>
    <source>
        <strain evidence="8">R07B-5</strain>
    </source>
</reference>
<feature type="transmembrane region" description="Helical" evidence="5">
    <location>
        <begin position="46"/>
        <end position="75"/>
    </location>
</feature>
<evidence type="ECO:0000256" key="2">
    <source>
        <dbReference type="ARBA" id="ARBA00022692"/>
    </source>
</evidence>
<evidence type="ECO:0000256" key="3">
    <source>
        <dbReference type="ARBA" id="ARBA00022989"/>
    </source>
</evidence>
<keyword evidence="4 5" id="KW-0472">Membrane</keyword>
<feature type="transmembrane region" description="Helical" evidence="5">
    <location>
        <begin position="131"/>
        <end position="152"/>
    </location>
</feature>
<name>A0AAD9NXJ6_RIDPI</name>
<dbReference type="AlphaFoldDB" id="A0AAD9NXJ6"/>
<feature type="domain" description="G-protein coupled receptors family 1 profile" evidence="7">
    <location>
        <begin position="67"/>
        <end position="193"/>
    </location>
</feature>
<evidence type="ECO:0000256" key="6">
    <source>
        <dbReference type="SAM" id="SignalP"/>
    </source>
</evidence>
<dbReference type="PRINTS" id="PR00237">
    <property type="entry name" value="GPCRRHODOPSN"/>
</dbReference>
<keyword evidence="3 5" id="KW-1133">Transmembrane helix</keyword>
<feature type="transmembrane region" description="Helical" evidence="5">
    <location>
        <begin position="87"/>
        <end position="111"/>
    </location>
</feature>
<dbReference type="SUPFAM" id="SSF81321">
    <property type="entry name" value="Family A G protein-coupled receptor-like"/>
    <property type="match status" value="1"/>
</dbReference>
<dbReference type="InterPro" id="IPR052954">
    <property type="entry name" value="GPCR-Ligand_Int"/>
</dbReference>
<evidence type="ECO:0000313" key="8">
    <source>
        <dbReference type="EMBL" id="KAK2184270.1"/>
    </source>
</evidence>
<sequence length="304" mass="34246">MTTRHQVMIVTMTIALVTAVGANDTPTPTNMSNTTEGNSSSTVPCGIFFFIIYGPLYGLVCAFGLIGNSLSFAVLHKYTCGNVGTYLLKALALMDNLFLVTAAVVQMYLAMSMYFNLHEQLEAIYPTVQTFGWPLAHIIQMCTVWMMVLVAGNRYFAVCRPLDAPRLCTKHNVQLEIMVMASAVCVYNIPRFFEYRSLTHNVTTVDENNVTSNLLITMNSSLNFVIYCLFRRQFQHQLCMLFGRRCGRPLPLRNYSQTESLSMHIRGYGHESVRSTSLLRTTENLNDSCPSHLHSGRNNHCNYV</sequence>
<keyword evidence="9" id="KW-1185">Reference proteome</keyword>
<dbReference type="Proteomes" id="UP001209878">
    <property type="component" value="Unassembled WGS sequence"/>
</dbReference>
<dbReference type="PROSITE" id="PS50262">
    <property type="entry name" value="G_PROTEIN_RECEP_F1_2"/>
    <property type="match status" value="1"/>
</dbReference>
<evidence type="ECO:0000259" key="7">
    <source>
        <dbReference type="PROSITE" id="PS50262"/>
    </source>
</evidence>
<organism evidence="8 9">
    <name type="scientific">Ridgeia piscesae</name>
    <name type="common">Tubeworm</name>
    <dbReference type="NCBI Taxonomy" id="27915"/>
    <lineage>
        <taxon>Eukaryota</taxon>
        <taxon>Metazoa</taxon>
        <taxon>Spiralia</taxon>
        <taxon>Lophotrochozoa</taxon>
        <taxon>Annelida</taxon>
        <taxon>Polychaeta</taxon>
        <taxon>Sedentaria</taxon>
        <taxon>Canalipalpata</taxon>
        <taxon>Sabellida</taxon>
        <taxon>Siboglinidae</taxon>
        <taxon>Ridgeia</taxon>
    </lineage>
</organism>
<dbReference type="PANTHER" id="PTHR46641:SF2">
    <property type="entry name" value="FMRFAMIDE RECEPTOR"/>
    <property type="match status" value="1"/>
</dbReference>
<comment type="subcellular location">
    <subcellularLocation>
        <location evidence="1">Membrane</location>
    </subcellularLocation>
</comment>
<feature type="signal peptide" evidence="6">
    <location>
        <begin position="1"/>
        <end position="22"/>
    </location>
</feature>
<accession>A0AAD9NXJ6</accession>
<dbReference type="InterPro" id="IPR017452">
    <property type="entry name" value="GPCR_Rhodpsn_7TM"/>
</dbReference>
<dbReference type="PANTHER" id="PTHR46641">
    <property type="entry name" value="FMRFAMIDE RECEPTOR-RELATED"/>
    <property type="match status" value="1"/>
</dbReference>
<evidence type="ECO:0000256" key="1">
    <source>
        <dbReference type="ARBA" id="ARBA00004370"/>
    </source>
</evidence>
<dbReference type="GO" id="GO:0004930">
    <property type="term" value="F:G protein-coupled receptor activity"/>
    <property type="evidence" value="ECO:0007669"/>
    <property type="project" value="InterPro"/>
</dbReference>
<evidence type="ECO:0000256" key="4">
    <source>
        <dbReference type="ARBA" id="ARBA00023136"/>
    </source>
</evidence>
<dbReference type="InterPro" id="IPR000276">
    <property type="entry name" value="GPCR_Rhodpsn"/>
</dbReference>
<dbReference type="Gene3D" id="1.20.1070.10">
    <property type="entry name" value="Rhodopsin 7-helix transmembrane proteins"/>
    <property type="match status" value="2"/>
</dbReference>
<keyword evidence="6" id="KW-0732">Signal</keyword>
<evidence type="ECO:0000313" key="9">
    <source>
        <dbReference type="Proteomes" id="UP001209878"/>
    </source>
</evidence>
<feature type="chain" id="PRO_5041944711" description="G-protein coupled receptors family 1 profile domain-containing protein" evidence="6">
    <location>
        <begin position="23"/>
        <end position="304"/>
    </location>
</feature>
<evidence type="ECO:0000256" key="5">
    <source>
        <dbReference type="SAM" id="Phobius"/>
    </source>
</evidence>